<dbReference type="CDD" id="cd23763">
    <property type="entry name" value="ASKHA_ATPase_ROK"/>
    <property type="match status" value="1"/>
</dbReference>
<proteinExistence type="inferred from homology"/>
<name>A0A2S7KNJ4_9FLAO</name>
<accession>A0A2S7KNJ4</accession>
<protein>
    <submittedName>
        <fullName evidence="2">Sugar kinase</fullName>
    </submittedName>
</protein>
<sequence>MYTKLIGVDLGGTKFEAGRAAIGMSTHEITLEAKHREAVNPAMSSDQLLEQLFACIELVLTEEVTAIGIGVPGLVNPETGEILDIQNLPAWKKIGLIQIVEEKFKLPVKLNNDVNCFALGSHYAGTGKPYQNMVALSLGTGLGCGVITHGKLYQGLLCGAGEIGMIPYQDGIVEQYSGSFFFQREYGQSAKHMHNRAKAGEKEALDAFRQFGIHLGEAVRIVLFAYAPEAIVLGGSISQAWPYFERSMREGLFDFPYQLQLEQTAFLPENTPDLPLIGAAMLSN</sequence>
<gene>
    <name evidence="2" type="ORF">BST85_04170</name>
</gene>
<dbReference type="InterPro" id="IPR000600">
    <property type="entry name" value="ROK"/>
</dbReference>
<dbReference type="EMBL" id="MQUB01000001">
    <property type="protein sequence ID" value="PQB04187.1"/>
    <property type="molecule type" value="Genomic_DNA"/>
</dbReference>
<dbReference type="PANTHER" id="PTHR18964">
    <property type="entry name" value="ROK (REPRESSOR, ORF, KINASE) FAMILY"/>
    <property type="match status" value="1"/>
</dbReference>
<evidence type="ECO:0000313" key="3">
    <source>
        <dbReference type="Proteomes" id="UP000239800"/>
    </source>
</evidence>
<dbReference type="SUPFAM" id="SSF53067">
    <property type="entry name" value="Actin-like ATPase domain"/>
    <property type="match status" value="1"/>
</dbReference>
<dbReference type="AlphaFoldDB" id="A0A2S7KNJ4"/>
<dbReference type="PANTHER" id="PTHR18964:SF149">
    <property type="entry name" value="BIFUNCTIONAL UDP-N-ACETYLGLUCOSAMINE 2-EPIMERASE_N-ACETYLMANNOSAMINE KINASE"/>
    <property type="match status" value="1"/>
</dbReference>
<dbReference type="InterPro" id="IPR043129">
    <property type="entry name" value="ATPase_NBD"/>
</dbReference>
<comment type="similarity">
    <text evidence="1">Belongs to the ROK (NagC/XylR) family.</text>
</comment>
<keyword evidence="2" id="KW-0808">Transferase</keyword>
<keyword evidence="2" id="KW-0418">Kinase</keyword>
<evidence type="ECO:0000313" key="2">
    <source>
        <dbReference type="EMBL" id="PQB04187.1"/>
    </source>
</evidence>
<evidence type="ECO:0000256" key="1">
    <source>
        <dbReference type="ARBA" id="ARBA00006479"/>
    </source>
</evidence>
<organism evidence="2 3">
    <name type="scientific">Aureitalea marina</name>
    <dbReference type="NCBI Taxonomy" id="930804"/>
    <lineage>
        <taxon>Bacteria</taxon>
        <taxon>Pseudomonadati</taxon>
        <taxon>Bacteroidota</taxon>
        <taxon>Flavobacteriia</taxon>
        <taxon>Flavobacteriales</taxon>
        <taxon>Flavobacteriaceae</taxon>
        <taxon>Aureitalea</taxon>
    </lineage>
</organism>
<dbReference type="Pfam" id="PF00480">
    <property type="entry name" value="ROK"/>
    <property type="match status" value="1"/>
</dbReference>
<dbReference type="OrthoDB" id="9810372at2"/>
<comment type="caution">
    <text evidence="2">The sequence shown here is derived from an EMBL/GenBank/DDBJ whole genome shotgun (WGS) entry which is preliminary data.</text>
</comment>
<dbReference type="Gene3D" id="3.30.420.40">
    <property type="match status" value="2"/>
</dbReference>
<dbReference type="Proteomes" id="UP000239800">
    <property type="component" value="Unassembled WGS sequence"/>
</dbReference>
<keyword evidence="3" id="KW-1185">Reference proteome</keyword>
<dbReference type="RefSeq" id="WP_104812113.1">
    <property type="nucleotide sequence ID" value="NZ_MQUB01000001.1"/>
</dbReference>
<dbReference type="GO" id="GO:0016301">
    <property type="term" value="F:kinase activity"/>
    <property type="evidence" value="ECO:0007669"/>
    <property type="project" value="UniProtKB-KW"/>
</dbReference>
<reference evidence="2 3" key="1">
    <citation type="submission" date="2016-11" db="EMBL/GenBank/DDBJ databases">
        <title>Trade-off between light-utilization and light-protection in marine flavobacteria.</title>
        <authorList>
            <person name="Kumagai Y."/>
        </authorList>
    </citation>
    <scope>NUCLEOTIDE SEQUENCE [LARGE SCALE GENOMIC DNA]</scope>
    <source>
        <strain evidence="2 3">NBRC 107741</strain>
    </source>
</reference>